<dbReference type="SUPFAM" id="SSF74650">
    <property type="entry name" value="Galactose mutarotase-like"/>
    <property type="match status" value="1"/>
</dbReference>
<dbReference type="SUPFAM" id="SSF81296">
    <property type="entry name" value="E set domains"/>
    <property type="match status" value="1"/>
</dbReference>
<dbReference type="Proteomes" id="UP001165541">
    <property type="component" value="Unassembled WGS sequence"/>
</dbReference>
<dbReference type="PANTHER" id="PTHR30504:SF4">
    <property type="entry name" value="GLUCANS BIOSYNTHESIS PROTEIN G"/>
    <property type="match status" value="1"/>
</dbReference>
<comment type="caution">
    <text evidence="7">The sequence shown here is derived from an EMBL/GenBank/DDBJ whole genome shotgun (WGS) entry which is preliminary data.</text>
</comment>
<sequence length="494" mass="56083">MWSTAAFALPGLANAFGFDELSERARRLAQQPHRASASTLPGELQALSYDQYRDIRFKPERALWRGEGLPFEVMFFHLGKQQTEPVLINEITAQGVRHVGFDRDNFDYGKNRLSPQTWGDVGFAGFRVHFPLKQGNYKDELIVFLGASYFRALGAGQHYGLSARGLAIDTVGGEREEFPRFKEFWIRKPERGAASLTVYALLDSPRAAGAWQFEVKPGEQTLVEVRSRLYLRDGVATLGLAPLTSMYMFGENQPHPEDFRPEVHDSDGLMVATRGGEWLWRPLVNPRRPLTTSFSMQGLQGYGLMQRDRSFGSYEDTEARYEKRPSTWIEPVGDWGPGRVELVQLPTPDETNDNIVAYWVPERLPAAGQPLELRYRMRWQGDAQQRPPGGWVTQTRSGRGFQQLAKNEHQFIVDFTGPKLADLPLRAELQAMVTSGPNGRITERNVYRNEANNSWRMAVRVQQLSTAEPVELRGYLQHGNDILTETWSNIIPPQ</sequence>
<accession>A0ABT0YTD8</accession>
<comment type="subcellular location">
    <subcellularLocation>
        <location evidence="1">Periplasm</location>
    </subcellularLocation>
</comment>
<organism evidence="7 8">
    <name type="scientific">Caldimonas mangrovi</name>
    <dbReference type="NCBI Taxonomy" id="2944811"/>
    <lineage>
        <taxon>Bacteria</taxon>
        <taxon>Pseudomonadati</taxon>
        <taxon>Pseudomonadota</taxon>
        <taxon>Betaproteobacteria</taxon>
        <taxon>Burkholderiales</taxon>
        <taxon>Sphaerotilaceae</taxon>
        <taxon>Caldimonas</taxon>
    </lineage>
</organism>
<name>A0ABT0YTD8_9BURK</name>
<proteinExistence type="inferred from homology"/>
<keyword evidence="8" id="KW-1185">Reference proteome</keyword>
<evidence type="ECO:0000256" key="4">
    <source>
        <dbReference type="ARBA" id="ARBA00015376"/>
    </source>
</evidence>
<comment type="pathway">
    <text evidence="2">Glycan metabolism; osmoregulated periplasmic glucan (OPG) biosynthesis.</text>
</comment>
<dbReference type="Gene3D" id="2.70.98.10">
    <property type="match status" value="1"/>
</dbReference>
<dbReference type="Gene3D" id="2.60.40.10">
    <property type="entry name" value="Immunoglobulins"/>
    <property type="match status" value="1"/>
</dbReference>
<dbReference type="InterPro" id="IPR014718">
    <property type="entry name" value="GH-type_carb-bd"/>
</dbReference>
<dbReference type="InterPro" id="IPR013783">
    <property type="entry name" value="Ig-like_fold"/>
</dbReference>
<evidence type="ECO:0000313" key="8">
    <source>
        <dbReference type="Proteomes" id="UP001165541"/>
    </source>
</evidence>
<evidence type="ECO:0000256" key="5">
    <source>
        <dbReference type="ARBA" id="ARBA00022764"/>
    </source>
</evidence>
<protein>
    <recommendedName>
        <fullName evidence="4">Glucans biosynthesis protein G</fullName>
    </recommendedName>
</protein>
<dbReference type="InterPro" id="IPR007444">
    <property type="entry name" value="Glucan_biosyn_MdoG_C"/>
</dbReference>
<dbReference type="PIRSF" id="PIRSF006281">
    <property type="entry name" value="MdoG"/>
    <property type="match status" value="1"/>
</dbReference>
<evidence type="ECO:0000256" key="2">
    <source>
        <dbReference type="ARBA" id="ARBA00005001"/>
    </source>
</evidence>
<dbReference type="RefSeq" id="WP_251780476.1">
    <property type="nucleotide sequence ID" value="NZ_JAMKFE010000015.1"/>
</dbReference>
<evidence type="ECO:0000256" key="1">
    <source>
        <dbReference type="ARBA" id="ARBA00004418"/>
    </source>
</evidence>
<dbReference type="InterPro" id="IPR011013">
    <property type="entry name" value="Gal_mutarotase_sf_dom"/>
</dbReference>
<evidence type="ECO:0000313" key="7">
    <source>
        <dbReference type="EMBL" id="MCM5682000.1"/>
    </source>
</evidence>
<keyword evidence="5" id="KW-0574">Periplasm</keyword>
<comment type="similarity">
    <text evidence="3">Belongs to the OpgD/OpgG family.</text>
</comment>
<dbReference type="Pfam" id="PF04349">
    <property type="entry name" value="MdoG"/>
    <property type="match status" value="1"/>
</dbReference>
<dbReference type="InterPro" id="IPR014438">
    <property type="entry name" value="Glucan_biosyn_MdoG/MdoD"/>
</dbReference>
<dbReference type="InterPro" id="IPR014756">
    <property type="entry name" value="Ig_E-set"/>
</dbReference>
<feature type="domain" description="Glucan biosynthesis periplasmic MdoG C-terminal" evidence="6">
    <location>
        <begin position="16"/>
        <end position="488"/>
    </location>
</feature>
<gene>
    <name evidence="7" type="ORF">M8A51_20930</name>
</gene>
<dbReference type="PANTHER" id="PTHR30504">
    <property type="entry name" value="GLUCANS BIOSYNTHESIS PROTEIN"/>
    <property type="match status" value="1"/>
</dbReference>
<evidence type="ECO:0000256" key="3">
    <source>
        <dbReference type="ARBA" id="ARBA00009284"/>
    </source>
</evidence>
<reference evidence="7" key="1">
    <citation type="submission" date="2022-05" db="EMBL/GenBank/DDBJ databases">
        <title>Schlegelella sp. nov., isolated from mangrove soil.</title>
        <authorList>
            <person name="Liu Y."/>
            <person name="Ge X."/>
            <person name="Liu W."/>
        </authorList>
    </citation>
    <scope>NUCLEOTIDE SEQUENCE</scope>
    <source>
        <strain evidence="7">S2-27</strain>
    </source>
</reference>
<evidence type="ECO:0000259" key="6">
    <source>
        <dbReference type="Pfam" id="PF04349"/>
    </source>
</evidence>
<dbReference type="EMBL" id="JAMKFE010000015">
    <property type="protein sequence ID" value="MCM5682000.1"/>
    <property type="molecule type" value="Genomic_DNA"/>
</dbReference>